<dbReference type="NCBIfam" id="TIGR02985">
    <property type="entry name" value="Sig70_bacteroi1"/>
    <property type="match status" value="1"/>
</dbReference>
<evidence type="ECO:0000256" key="3">
    <source>
        <dbReference type="ARBA" id="ARBA00023082"/>
    </source>
</evidence>
<proteinExistence type="inferred from homology"/>
<evidence type="ECO:0000256" key="1">
    <source>
        <dbReference type="ARBA" id="ARBA00010641"/>
    </source>
</evidence>
<dbReference type="SUPFAM" id="SSF88659">
    <property type="entry name" value="Sigma3 and sigma4 domains of RNA polymerase sigma factors"/>
    <property type="match status" value="1"/>
</dbReference>
<organism evidence="6 7">
    <name type="scientific">Chryseolinea lacunae</name>
    <dbReference type="NCBI Taxonomy" id="2801331"/>
    <lineage>
        <taxon>Bacteria</taxon>
        <taxon>Pseudomonadati</taxon>
        <taxon>Bacteroidota</taxon>
        <taxon>Cytophagia</taxon>
        <taxon>Cytophagales</taxon>
        <taxon>Fulvivirgaceae</taxon>
        <taxon>Chryseolinea</taxon>
    </lineage>
</organism>
<dbReference type="PANTHER" id="PTHR43133">
    <property type="entry name" value="RNA POLYMERASE ECF-TYPE SIGMA FACTO"/>
    <property type="match status" value="1"/>
</dbReference>
<feature type="domain" description="HTH luxR-type" evidence="5">
    <location>
        <begin position="153"/>
        <end position="180"/>
    </location>
</feature>
<evidence type="ECO:0000259" key="5">
    <source>
        <dbReference type="PROSITE" id="PS00622"/>
    </source>
</evidence>
<dbReference type="InterPro" id="IPR013249">
    <property type="entry name" value="RNA_pol_sigma70_r4_t2"/>
</dbReference>
<name>A0ABS1KXU7_9BACT</name>
<dbReference type="PROSITE" id="PS00622">
    <property type="entry name" value="HTH_LUXR_1"/>
    <property type="match status" value="1"/>
</dbReference>
<reference evidence="6 7" key="1">
    <citation type="submission" date="2021-01" db="EMBL/GenBank/DDBJ databases">
        <title>Chryseolinea sp. Jin1 Genome sequencing and assembly.</title>
        <authorList>
            <person name="Kim I."/>
        </authorList>
    </citation>
    <scope>NUCLEOTIDE SEQUENCE [LARGE SCALE GENOMIC DNA]</scope>
    <source>
        <strain evidence="6 7">Jin1</strain>
    </source>
</reference>
<dbReference type="NCBIfam" id="TIGR02937">
    <property type="entry name" value="sigma70-ECF"/>
    <property type="match status" value="1"/>
</dbReference>
<keyword evidence="3" id="KW-0731">Sigma factor</keyword>
<dbReference type="InterPro" id="IPR007627">
    <property type="entry name" value="RNA_pol_sigma70_r2"/>
</dbReference>
<dbReference type="Pfam" id="PF08281">
    <property type="entry name" value="Sigma70_r4_2"/>
    <property type="match status" value="1"/>
</dbReference>
<gene>
    <name evidence="6" type="ORF">JI741_22965</name>
</gene>
<dbReference type="InterPro" id="IPR014284">
    <property type="entry name" value="RNA_pol_sigma-70_dom"/>
</dbReference>
<comment type="similarity">
    <text evidence="1">Belongs to the sigma-70 factor family. ECF subfamily.</text>
</comment>
<dbReference type="Gene3D" id="1.10.1740.10">
    <property type="match status" value="1"/>
</dbReference>
<dbReference type="RefSeq" id="WP_202013760.1">
    <property type="nucleotide sequence ID" value="NZ_JAERRB010000009.1"/>
</dbReference>
<dbReference type="EMBL" id="JAERRB010000009">
    <property type="protein sequence ID" value="MBL0744113.1"/>
    <property type="molecule type" value="Genomic_DNA"/>
</dbReference>
<dbReference type="Pfam" id="PF04542">
    <property type="entry name" value="Sigma70_r2"/>
    <property type="match status" value="1"/>
</dbReference>
<evidence type="ECO:0000256" key="2">
    <source>
        <dbReference type="ARBA" id="ARBA00023015"/>
    </source>
</evidence>
<dbReference type="InterPro" id="IPR013325">
    <property type="entry name" value="RNA_pol_sigma_r2"/>
</dbReference>
<keyword evidence="2" id="KW-0805">Transcription regulation</keyword>
<dbReference type="Gene3D" id="1.10.10.10">
    <property type="entry name" value="Winged helix-like DNA-binding domain superfamily/Winged helix DNA-binding domain"/>
    <property type="match status" value="1"/>
</dbReference>
<evidence type="ECO:0000313" key="6">
    <source>
        <dbReference type="EMBL" id="MBL0744113.1"/>
    </source>
</evidence>
<dbReference type="InterPro" id="IPR036388">
    <property type="entry name" value="WH-like_DNA-bd_sf"/>
</dbReference>
<dbReference type="Proteomes" id="UP000613030">
    <property type="component" value="Unassembled WGS sequence"/>
</dbReference>
<accession>A0ABS1KXU7</accession>
<dbReference type="PANTHER" id="PTHR43133:SF46">
    <property type="entry name" value="RNA POLYMERASE SIGMA-70 FACTOR ECF SUBFAMILY"/>
    <property type="match status" value="1"/>
</dbReference>
<dbReference type="CDD" id="cd06171">
    <property type="entry name" value="Sigma70_r4"/>
    <property type="match status" value="1"/>
</dbReference>
<keyword evidence="7" id="KW-1185">Reference proteome</keyword>
<evidence type="ECO:0000256" key="4">
    <source>
        <dbReference type="ARBA" id="ARBA00023163"/>
    </source>
</evidence>
<dbReference type="SUPFAM" id="SSF88946">
    <property type="entry name" value="Sigma2 domain of RNA polymerase sigma factors"/>
    <property type="match status" value="1"/>
</dbReference>
<dbReference type="InterPro" id="IPR013324">
    <property type="entry name" value="RNA_pol_sigma_r3/r4-like"/>
</dbReference>
<dbReference type="InterPro" id="IPR039425">
    <property type="entry name" value="RNA_pol_sigma-70-like"/>
</dbReference>
<keyword evidence="4" id="KW-0804">Transcription</keyword>
<protein>
    <submittedName>
        <fullName evidence="6">RNA polymerase sigma-70 factor</fullName>
    </submittedName>
</protein>
<dbReference type="InterPro" id="IPR000792">
    <property type="entry name" value="Tscrpt_reg_LuxR_C"/>
</dbReference>
<dbReference type="InterPro" id="IPR014327">
    <property type="entry name" value="RNA_pol_sigma70_bacteroid"/>
</dbReference>
<sequence length="200" mass="23809">MRKRQLKTELENSNLIKGLKRGDSHSLELLFRRLYPRLCAYANKFLNNIDESEEIVQEVFYRIWKNREQLDDKQSVSGYLFTSVKHTCFNSMEHQKVHDQYASLLQYVYKSSGSDFSAHESFVAEELEKDFHRALEHLPPECRRIFELSRFEGLKYHEIAERLNISIKTVETQMVRALSRIRVELKDYLTLIIIAYLNQN</sequence>
<evidence type="ECO:0000313" key="7">
    <source>
        <dbReference type="Proteomes" id="UP000613030"/>
    </source>
</evidence>
<comment type="caution">
    <text evidence="6">The sequence shown here is derived from an EMBL/GenBank/DDBJ whole genome shotgun (WGS) entry which is preliminary data.</text>
</comment>